<keyword evidence="1" id="KW-0479">Metal-binding</keyword>
<keyword evidence="1" id="KW-0443">Lipid metabolism</keyword>
<feature type="transmembrane region" description="Helical" evidence="2">
    <location>
        <begin position="161"/>
        <end position="185"/>
    </location>
</feature>
<keyword evidence="1" id="KW-0378">Hydrolase</keyword>
<dbReference type="EMBL" id="JAGQDG010000001">
    <property type="protein sequence ID" value="MBQ0934012.1"/>
    <property type="molecule type" value="Genomic_DNA"/>
</dbReference>
<comment type="subcellular location">
    <subcellularLocation>
        <location evidence="1">Cell inner membrane</location>
        <topology evidence="1">Multi-pass membrane protein</topology>
    </subcellularLocation>
</comment>
<sequence length="189" mass="20591">MSAPFSDAEIVRDEHGQTAPRRASARLMLSHPLHWISFGFGSGLAPVAPGTVGTLWAWASFLVLDHWLSDLQWAGVLAGGLLLGWWACTRTAQAMATADPGAIVWDEVLAFWLVLWIVTPAGWWTQLVAFALFRLFDAAKPGPVRWADGLFKSKPGQTPGWAQGFGILFDDLVAALCTLMVMALWRSAS</sequence>
<comment type="catalytic activity">
    <reaction evidence="1">
        <text>a 1,2-diacyl-sn-glycero-3-phospho-(1'-sn-glycero-3'-phosphate) + H2O = a 1,2-diacyl-sn-glycero-3-phospho-(1'-sn-glycerol) + phosphate</text>
        <dbReference type="Rhea" id="RHEA:33751"/>
        <dbReference type="ChEBI" id="CHEBI:15377"/>
        <dbReference type="ChEBI" id="CHEBI:43474"/>
        <dbReference type="ChEBI" id="CHEBI:60110"/>
        <dbReference type="ChEBI" id="CHEBI:64716"/>
        <dbReference type="EC" id="3.1.3.27"/>
    </reaction>
</comment>
<evidence type="ECO:0000313" key="4">
    <source>
        <dbReference type="EMBL" id="MBQ0934012.1"/>
    </source>
</evidence>
<feature type="domain" description="YutG/PgpA" evidence="3">
    <location>
        <begin position="35"/>
        <end position="184"/>
    </location>
</feature>
<keyword evidence="1" id="KW-0595">Phospholipid degradation</keyword>
<keyword evidence="1" id="KW-1003">Cell membrane</keyword>
<dbReference type="CDD" id="cd06971">
    <property type="entry name" value="PgpA"/>
    <property type="match status" value="1"/>
</dbReference>
<dbReference type="InterPro" id="IPR036681">
    <property type="entry name" value="PgpA-like_sf"/>
</dbReference>
<keyword evidence="2" id="KW-1133">Transmembrane helix</keyword>
<keyword evidence="1" id="KW-1208">Phospholipid metabolism</keyword>
<evidence type="ECO:0000313" key="5">
    <source>
        <dbReference type="Proteomes" id="UP000672097"/>
    </source>
</evidence>
<dbReference type="PANTHER" id="PTHR36305:SF1">
    <property type="entry name" value="PHOSPHATIDYLGLYCEROPHOSPHATASE A"/>
    <property type="match status" value="1"/>
</dbReference>
<dbReference type="Pfam" id="PF04608">
    <property type="entry name" value="PgpA"/>
    <property type="match status" value="1"/>
</dbReference>
<keyword evidence="1" id="KW-0997">Cell inner membrane</keyword>
<dbReference type="PANTHER" id="PTHR36305">
    <property type="entry name" value="PHOSPHATIDYLGLYCEROPHOSPHATASE A"/>
    <property type="match status" value="1"/>
</dbReference>
<evidence type="ECO:0000256" key="1">
    <source>
        <dbReference type="PIRNR" id="PIRNR006162"/>
    </source>
</evidence>
<evidence type="ECO:0000259" key="3">
    <source>
        <dbReference type="Pfam" id="PF04608"/>
    </source>
</evidence>
<keyword evidence="1 2" id="KW-0472">Membrane</keyword>
<comment type="pathway">
    <text evidence="1">Phospholipid metabolism; phosphatidylglycerol biosynthesis; phosphatidylglycerol from CDP-diacylglycerol: step 2/2.</text>
</comment>
<comment type="cofactor">
    <cofactor evidence="1">
        <name>Mg(2+)</name>
        <dbReference type="ChEBI" id="CHEBI:18420"/>
    </cofactor>
</comment>
<keyword evidence="1" id="KW-0460">Magnesium</keyword>
<reference evidence="4 5" key="1">
    <citation type="submission" date="2021-04" db="EMBL/GenBank/DDBJ databases">
        <title>The genome sequence of type strain Ideonella paludis KCTC 32238.</title>
        <authorList>
            <person name="Liu Y."/>
        </authorList>
    </citation>
    <scope>NUCLEOTIDE SEQUENCE [LARGE SCALE GENOMIC DNA]</scope>
    <source>
        <strain evidence="4 5">KCTC 32238</strain>
    </source>
</reference>
<dbReference type="InterPro" id="IPR007686">
    <property type="entry name" value="YutG/PgpA"/>
</dbReference>
<dbReference type="SUPFAM" id="SSF101307">
    <property type="entry name" value="YutG-like"/>
    <property type="match status" value="1"/>
</dbReference>
<feature type="transmembrane region" description="Helical" evidence="2">
    <location>
        <begin position="35"/>
        <end position="59"/>
    </location>
</feature>
<dbReference type="Proteomes" id="UP000672097">
    <property type="component" value="Unassembled WGS sequence"/>
</dbReference>
<gene>
    <name evidence="4" type="ORF">KAK11_01640</name>
</gene>
<accession>A0ABS5DS88</accession>
<dbReference type="EC" id="3.1.3.27" evidence="1"/>
<feature type="transmembrane region" description="Helical" evidence="2">
    <location>
        <begin position="109"/>
        <end position="133"/>
    </location>
</feature>
<feature type="transmembrane region" description="Helical" evidence="2">
    <location>
        <begin position="71"/>
        <end position="88"/>
    </location>
</feature>
<keyword evidence="1 2" id="KW-0812">Transmembrane</keyword>
<comment type="caution">
    <text evidence="4">The sequence shown here is derived from an EMBL/GenBank/DDBJ whole genome shotgun (WGS) entry which is preliminary data.</text>
</comment>
<dbReference type="InterPro" id="IPR026037">
    <property type="entry name" value="PgpA"/>
</dbReference>
<organism evidence="4 5">
    <name type="scientific">Ideonella paludis</name>
    <dbReference type="NCBI Taxonomy" id="1233411"/>
    <lineage>
        <taxon>Bacteria</taxon>
        <taxon>Pseudomonadati</taxon>
        <taxon>Pseudomonadota</taxon>
        <taxon>Betaproteobacteria</taxon>
        <taxon>Burkholderiales</taxon>
        <taxon>Sphaerotilaceae</taxon>
        <taxon>Ideonella</taxon>
    </lineage>
</organism>
<proteinExistence type="predicted"/>
<dbReference type="RefSeq" id="WP_210805490.1">
    <property type="nucleotide sequence ID" value="NZ_JAGQDG010000001.1"/>
</dbReference>
<comment type="function">
    <text evidence="1">Lipid phosphatase which dephosphorylates phosphatidylglycerophosphate (PGP) to phosphatidylglycerol (PG).</text>
</comment>
<keyword evidence="1" id="KW-0442">Lipid degradation</keyword>
<name>A0ABS5DS88_9BURK</name>
<dbReference type="PIRSF" id="PIRSF006162">
    <property type="entry name" value="PgpA"/>
    <property type="match status" value="1"/>
</dbReference>
<evidence type="ECO:0000256" key="2">
    <source>
        <dbReference type="SAM" id="Phobius"/>
    </source>
</evidence>
<keyword evidence="5" id="KW-1185">Reference proteome</keyword>
<protein>
    <recommendedName>
        <fullName evidence="1">Phosphatidylglycerophosphatase A</fullName>
        <ecNumber evidence="1">3.1.3.27</ecNumber>
    </recommendedName>
    <alternativeName>
        <fullName evidence="1">Phosphatidylglycerolphosphate phosphatase A</fullName>
    </alternativeName>
</protein>